<organism evidence="2 3">
    <name type="scientific">Mesorhizobium metallidurans STM 2683</name>
    <dbReference type="NCBI Taxonomy" id="1297569"/>
    <lineage>
        <taxon>Bacteria</taxon>
        <taxon>Pseudomonadati</taxon>
        <taxon>Pseudomonadota</taxon>
        <taxon>Alphaproteobacteria</taxon>
        <taxon>Hyphomicrobiales</taxon>
        <taxon>Phyllobacteriaceae</taxon>
        <taxon>Mesorhizobium</taxon>
    </lineage>
</organism>
<accession>M5F925</accession>
<evidence type="ECO:0000313" key="2">
    <source>
        <dbReference type="EMBL" id="CCV08391.1"/>
    </source>
</evidence>
<protein>
    <submittedName>
        <fullName evidence="2">Uncharacterized protein</fullName>
    </submittedName>
</protein>
<dbReference type="EMBL" id="CAUM01000144">
    <property type="protein sequence ID" value="CCV08391.1"/>
    <property type="molecule type" value="Genomic_DNA"/>
</dbReference>
<evidence type="ECO:0000313" key="3">
    <source>
        <dbReference type="Proteomes" id="UP000012062"/>
    </source>
</evidence>
<dbReference type="AlphaFoldDB" id="M5F925"/>
<name>M5F925_9HYPH</name>
<sequence length="66" mass="7352">MEIGLQKLSEAETLELVRKRKRGNTILMVVLLVFVAAVFASSFVHLRKESRGPVPSTVQRSAITNQ</sequence>
<comment type="caution">
    <text evidence="2">The sequence shown here is derived from an EMBL/GenBank/DDBJ whole genome shotgun (WGS) entry which is preliminary data.</text>
</comment>
<feature type="transmembrane region" description="Helical" evidence="1">
    <location>
        <begin position="26"/>
        <end position="46"/>
    </location>
</feature>
<keyword evidence="1" id="KW-0812">Transmembrane</keyword>
<dbReference type="STRING" id="1297569.MESS2_740018"/>
<evidence type="ECO:0000256" key="1">
    <source>
        <dbReference type="SAM" id="Phobius"/>
    </source>
</evidence>
<keyword evidence="1" id="KW-1133">Transmembrane helix</keyword>
<dbReference type="Proteomes" id="UP000012062">
    <property type="component" value="Unassembled WGS sequence"/>
</dbReference>
<reference evidence="2 3" key="1">
    <citation type="submission" date="2013-02" db="EMBL/GenBank/DDBJ databases">
        <authorList>
            <person name="Genoscope - CEA"/>
        </authorList>
    </citation>
    <scope>NUCLEOTIDE SEQUENCE [LARGE SCALE GENOMIC DNA]</scope>
    <source>
        <strain evidence="2 3">STM 2683</strain>
    </source>
</reference>
<keyword evidence="1" id="KW-0472">Membrane</keyword>
<proteinExistence type="predicted"/>
<gene>
    <name evidence="2" type="ORF">MESS2_740018</name>
</gene>
<keyword evidence="3" id="KW-1185">Reference proteome</keyword>